<dbReference type="SUPFAM" id="SSF46689">
    <property type="entry name" value="Homeodomain-like"/>
    <property type="match status" value="1"/>
</dbReference>
<keyword evidence="6" id="KW-1185">Reference proteome</keyword>
<proteinExistence type="predicted"/>
<evidence type="ECO:0000313" key="5">
    <source>
        <dbReference type="EMBL" id="TNC49436.1"/>
    </source>
</evidence>
<dbReference type="Proteomes" id="UP000305887">
    <property type="component" value="Unassembled WGS sequence"/>
</dbReference>
<dbReference type="PRINTS" id="PR00455">
    <property type="entry name" value="HTHTETR"/>
</dbReference>
<reference evidence="5 6" key="1">
    <citation type="submission" date="2019-06" db="EMBL/GenBank/DDBJ databases">
        <title>YIM 131921 draft genome.</title>
        <authorList>
            <person name="Jiang L."/>
        </authorList>
    </citation>
    <scope>NUCLEOTIDE SEQUENCE [LARGE SCALE GENOMIC DNA]</scope>
    <source>
        <strain evidence="5 6">YIM 131921</strain>
    </source>
</reference>
<dbReference type="Pfam" id="PF00440">
    <property type="entry name" value="TetR_N"/>
    <property type="match status" value="1"/>
</dbReference>
<dbReference type="GO" id="GO:0000976">
    <property type="term" value="F:transcription cis-regulatory region binding"/>
    <property type="evidence" value="ECO:0007669"/>
    <property type="project" value="TreeGrafter"/>
</dbReference>
<evidence type="ECO:0000256" key="3">
    <source>
        <dbReference type="SAM" id="MobiDB-lite"/>
    </source>
</evidence>
<dbReference type="RefSeq" id="WP_139076828.1">
    <property type="nucleotide sequence ID" value="NZ_VDFU01000011.1"/>
</dbReference>
<protein>
    <submittedName>
        <fullName evidence="5">TetR/AcrR family transcriptional regulator</fullName>
    </submittedName>
</protein>
<evidence type="ECO:0000313" key="6">
    <source>
        <dbReference type="Proteomes" id="UP000305887"/>
    </source>
</evidence>
<dbReference type="PROSITE" id="PS50977">
    <property type="entry name" value="HTH_TETR_2"/>
    <property type="match status" value="1"/>
</dbReference>
<name>A0A5C4MWP3_9RHOB</name>
<dbReference type="InterPro" id="IPR001647">
    <property type="entry name" value="HTH_TetR"/>
</dbReference>
<dbReference type="EMBL" id="VDFU01000011">
    <property type="protein sequence ID" value="TNC49436.1"/>
    <property type="molecule type" value="Genomic_DNA"/>
</dbReference>
<dbReference type="PANTHER" id="PTHR30055">
    <property type="entry name" value="HTH-TYPE TRANSCRIPTIONAL REGULATOR RUTR"/>
    <property type="match status" value="1"/>
</dbReference>
<keyword evidence="1 2" id="KW-0238">DNA-binding</keyword>
<feature type="DNA-binding region" description="H-T-H motif" evidence="2">
    <location>
        <begin position="54"/>
        <end position="73"/>
    </location>
</feature>
<dbReference type="AlphaFoldDB" id="A0A5C4MWP3"/>
<organism evidence="5 6">
    <name type="scientific">Rubellimicrobium rubrum</name>
    <dbReference type="NCBI Taxonomy" id="2585369"/>
    <lineage>
        <taxon>Bacteria</taxon>
        <taxon>Pseudomonadati</taxon>
        <taxon>Pseudomonadota</taxon>
        <taxon>Alphaproteobacteria</taxon>
        <taxon>Rhodobacterales</taxon>
        <taxon>Roseobacteraceae</taxon>
        <taxon>Rubellimicrobium</taxon>
    </lineage>
</organism>
<accession>A0A5C4MWP3</accession>
<dbReference type="InterPro" id="IPR050109">
    <property type="entry name" value="HTH-type_TetR-like_transc_reg"/>
</dbReference>
<gene>
    <name evidence="5" type="ORF">FHG66_11100</name>
</gene>
<feature type="region of interest" description="Disordered" evidence="3">
    <location>
        <begin position="1"/>
        <end position="25"/>
    </location>
</feature>
<sequence>MADSSETPITLSVRPEASRRPDDEALELETPGTRARIIAAAARLIGEGGRDAATTRAVAATAGVQAPTLYRLFGDKQGLLDAVAEAEIATYMAGKAACEPHPDPLEDLREGWDRHVAFGLANPGLFAIMAGETRQKSHSPAVEAGIAVLRARVHRVALSGRLRMPEERAVLLIHAAGTGTVLALLGQPEAARDPGLSTAAREAALAAMTGEAPAVPGPRGAAMALRASLDGVEALSPGERHLMRELLDRIAGAD</sequence>
<dbReference type="Gene3D" id="1.10.357.10">
    <property type="entry name" value="Tetracycline Repressor, domain 2"/>
    <property type="match status" value="1"/>
</dbReference>
<feature type="domain" description="HTH tetR-type" evidence="4">
    <location>
        <begin position="31"/>
        <end position="91"/>
    </location>
</feature>
<dbReference type="PANTHER" id="PTHR30055:SF209">
    <property type="entry name" value="POSSIBLE TRANSCRIPTIONAL REGULATORY PROTEIN (PROBABLY TETR-FAMILY)"/>
    <property type="match status" value="1"/>
</dbReference>
<evidence type="ECO:0000259" key="4">
    <source>
        <dbReference type="PROSITE" id="PS50977"/>
    </source>
</evidence>
<dbReference type="OrthoDB" id="7056813at2"/>
<feature type="compositionally biased region" description="Polar residues" evidence="3">
    <location>
        <begin position="1"/>
        <end position="10"/>
    </location>
</feature>
<comment type="caution">
    <text evidence="5">The sequence shown here is derived from an EMBL/GenBank/DDBJ whole genome shotgun (WGS) entry which is preliminary data.</text>
</comment>
<dbReference type="GO" id="GO:0003700">
    <property type="term" value="F:DNA-binding transcription factor activity"/>
    <property type="evidence" value="ECO:0007669"/>
    <property type="project" value="TreeGrafter"/>
</dbReference>
<dbReference type="InterPro" id="IPR009057">
    <property type="entry name" value="Homeodomain-like_sf"/>
</dbReference>
<evidence type="ECO:0000256" key="1">
    <source>
        <dbReference type="ARBA" id="ARBA00023125"/>
    </source>
</evidence>
<evidence type="ECO:0000256" key="2">
    <source>
        <dbReference type="PROSITE-ProRule" id="PRU00335"/>
    </source>
</evidence>